<feature type="domain" description="Reverse transcriptase" evidence="1">
    <location>
        <begin position="501"/>
        <end position="635"/>
    </location>
</feature>
<proteinExistence type="predicted"/>
<dbReference type="GO" id="GO:0003676">
    <property type="term" value="F:nucleic acid binding"/>
    <property type="evidence" value="ECO:0007669"/>
    <property type="project" value="InterPro"/>
</dbReference>
<accession>A0AAD4V057</accession>
<dbReference type="PANTHER" id="PTHR47723">
    <property type="entry name" value="OS05G0353850 PROTEIN"/>
    <property type="match status" value="1"/>
</dbReference>
<dbReference type="InterPro" id="IPR036397">
    <property type="entry name" value="RNaseH_sf"/>
</dbReference>
<dbReference type="Pfam" id="PF00078">
    <property type="entry name" value="RVT_1"/>
    <property type="match status" value="1"/>
</dbReference>
<evidence type="ECO:0000313" key="5">
    <source>
        <dbReference type="Proteomes" id="UP001054821"/>
    </source>
</evidence>
<dbReference type="CDD" id="cd06222">
    <property type="entry name" value="RNase_H_like"/>
    <property type="match status" value="1"/>
</dbReference>
<feature type="domain" description="RNase H type-1" evidence="3">
    <location>
        <begin position="766"/>
        <end position="885"/>
    </location>
</feature>
<evidence type="ECO:0000313" key="4">
    <source>
        <dbReference type="EMBL" id="KAI5315888.1"/>
    </source>
</evidence>
<dbReference type="Gene3D" id="3.30.420.10">
    <property type="entry name" value="Ribonuclease H-like superfamily/Ribonuclease H"/>
    <property type="match status" value="1"/>
</dbReference>
<name>A0AAD4V057_PRUDU</name>
<dbReference type="SUPFAM" id="SSF56672">
    <property type="entry name" value="DNA/RNA polymerases"/>
    <property type="match status" value="1"/>
</dbReference>
<dbReference type="GO" id="GO:0004523">
    <property type="term" value="F:RNA-DNA hybrid ribonuclease activity"/>
    <property type="evidence" value="ECO:0007669"/>
    <property type="project" value="InterPro"/>
</dbReference>
<organism evidence="4 5">
    <name type="scientific">Prunus dulcis</name>
    <name type="common">Almond</name>
    <name type="synonym">Amygdalus dulcis</name>
    <dbReference type="NCBI Taxonomy" id="3755"/>
    <lineage>
        <taxon>Eukaryota</taxon>
        <taxon>Viridiplantae</taxon>
        <taxon>Streptophyta</taxon>
        <taxon>Embryophyta</taxon>
        <taxon>Tracheophyta</taxon>
        <taxon>Spermatophyta</taxon>
        <taxon>Magnoliopsida</taxon>
        <taxon>eudicotyledons</taxon>
        <taxon>Gunneridae</taxon>
        <taxon>Pentapetalae</taxon>
        <taxon>rosids</taxon>
        <taxon>fabids</taxon>
        <taxon>Rosales</taxon>
        <taxon>Rosaceae</taxon>
        <taxon>Amygdaloideae</taxon>
        <taxon>Amygdaleae</taxon>
        <taxon>Prunus</taxon>
    </lineage>
</organism>
<dbReference type="Pfam" id="PF13456">
    <property type="entry name" value="RVT_3"/>
    <property type="match status" value="1"/>
</dbReference>
<reference evidence="4 5" key="1">
    <citation type="journal article" date="2022" name="G3 (Bethesda)">
        <title>Whole-genome sequence and methylome profiling of the almond [Prunus dulcis (Mill.) D.A. Webb] cultivar 'Nonpareil'.</title>
        <authorList>
            <person name="D'Amico-Willman K.M."/>
            <person name="Ouma W.Z."/>
            <person name="Meulia T."/>
            <person name="Sideli G.M."/>
            <person name="Gradziel T.M."/>
            <person name="Fresnedo-Ramirez J."/>
        </authorList>
    </citation>
    <scope>NUCLEOTIDE SEQUENCE [LARGE SCALE GENOMIC DNA]</scope>
    <source>
        <strain evidence="4">Clone GOH B32 T37-40</strain>
    </source>
</reference>
<feature type="domain" description="Endonuclease/exonuclease/phosphatase" evidence="2">
    <location>
        <begin position="1"/>
        <end position="161"/>
    </location>
</feature>
<keyword evidence="5" id="KW-1185">Reference proteome</keyword>
<dbReference type="InterPro" id="IPR012337">
    <property type="entry name" value="RNaseH-like_sf"/>
</dbReference>
<dbReference type="Proteomes" id="UP001054821">
    <property type="component" value="Chromosome 8"/>
</dbReference>
<comment type="caution">
    <text evidence="4">The sequence shown here is derived from an EMBL/GenBank/DDBJ whole genome shotgun (WGS) entry which is preliminary data.</text>
</comment>
<dbReference type="SUPFAM" id="SSF53098">
    <property type="entry name" value="Ribonuclease H-like"/>
    <property type="match status" value="1"/>
</dbReference>
<dbReference type="PANTHER" id="PTHR47723:SF19">
    <property type="entry name" value="POLYNUCLEOTIDYL TRANSFERASE, RIBONUCLEASE H-LIKE SUPERFAMILY PROTEIN"/>
    <property type="match status" value="1"/>
</dbReference>
<dbReference type="SUPFAM" id="SSF56219">
    <property type="entry name" value="DNase I-like"/>
    <property type="match status" value="1"/>
</dbReference>
<evidence type="ECO:0000259" key="3">
    <source>
        <dbReference type="Pfam" id="PF13456"/>
    </source>
</evidence>
<dbReference type="InterPro" id="IPR043502">
    <property type="entry name" value="DNA/RNA_pol_sf"/>
</dbReference>
<dbReference type="InterPro" id="IPR036691">
    <property type="entry name" value="Endo/exonu/phosph_ase_sf"/>
</dbReference>
<dbReference type="Gene3D" id="3.60.10.10">
    <property type="entry name" value="Endonuclease/exonuclease/phosphatase"/>
    <property type="match status" value="1"/>
</dbReference>
<dbReference type="CDD" id="cd01650">
    <property type="entry name" value="RT_nLTR_like"/>
    <property type="match status" value="1"/>
</dbReference>
<sequence length="923" mass="104493">MVWNVRGAGSKKFPSIMKDLVKIHKIDILVILEPRISGNTALNVIKRLGFSKFHVVDANGFSGGIWMLWNEHVSCVDIVAYSRQSITALIKMNHIDWLFTAVYAHPCPGIRKNLWSYLDGIASATKLPWMIAGDFNELVDNSEKCGGNPISHGSGLVDWIDRNNLIDLGFIGAQFTWCRKNENGVLTWERLDRGLSNINWRHQFPEAFVRHLPRVKSDHCPLLISLQSAHLPCATAKPFRFQAMWLLHPTFRSFVVDKWANVTGSILQKTQALSYALTTWNMEVFGSLFRNKKKLLARIGGIQKALCRRHSPFLADLEKELTNEYQALLDQEELFWLQKSRNTWLKEGDRNTKFFHLSTIIRRRRNKLEGLTNAQGTWTNDKIEMESIIVNYFKNLFAAQTMRYSNADLPQLFPRLDNSELATLNCDVNPQIIKDSLFSIGSLKAPGPDGYPAKFYHDFWDLCQGTFVELVTGCFCSASIPDDLNDTLITLVPKVASPSSVAQLRPISLCNTLYKVVSKIIVQKLRPLMQKIVSPAQASFIPGRQIVDNIIVAQEVLHKFRNSKGKKGFIAWKIDLSKAYDRINWNFIYDVLWEIGIRGKLLVLIMQCIKSVRYQAILNGELTGRFSPNAGIRQGPSQDQNLSLVVDSWCSHAAKMWNSIGIPNQVAHSFSMDFKDWLFTNIKASFSCMQGIPWSSLFLAALWFCWKWRCKKVFDLNFSPPPWPHIPIIHFSREWLVANRTRNSKLPKHVLKLHWSPPCAGWFKINVDGSCMGVLGAISAGGIIRNDAGIWVKGFVTKLGSGSILEAELWGVFRGLLLTWNEGIRRIHMECDSLTAVSLINGETGTNHPLSSIIHCCKDLLLRDWECTIYHIYREQNSAADHMAHLGQNSSLGFHVIDLPPPSIVSLLANDSSRGTTARLVPV</sequence>
<evidence type="ECO:0000259" key="2">
    <source>
        <dbReference type="Pfam" id="PF03372"/>
    </source>
</evidence>
<dbReference type="InterPro" id="IPR044730">
    <property type="entry name" value="RNase_H-like_dom_plant"/>
</dbReference>
<dbReference type="InterPro" id="IPR053151">
    <property type="entry name" value="RNase_H-like"/>
</dbReference>
<evidence type="ECO:0008006" key="6">
    <source>
        <dbReference type="Google" id="ProtNLM"/>
    </source>
</evidence>
<evidence type="ECO:0000259" key="1">
    <source>
        <dbReference type="Pfam" id="PF00078"/>
    </source>
</evidence>
<dbReference type="AlphaFoldDB" id="A0AAD4V057"/>
<gene>
    <name evidence="4" type="ORF">L3X38_045064</name>
</gene>
<dbReference type="InterPro" id="IPR002156">
    <property type="entry name" value="RNaseH_domain"/>
</dbReference>
<dbReference type="InterPro" id="IPR005135">
    <property type="entry name" value="Endo/exonuclease/phosphatase"/>
</dbReference>
<dbReference type="Pfam" id="PF03372">
    <property type="entry name" value="Exo_endo_phos"/>
    <property type="match status" value="1"/>
</dbReference>
<dbReference type="EMBL" id="JAJFAZ020000008">
    <property type="protein sequence ID" value="KAI5315888.1"/>
    <property type="molecule type" value="Genomic_DNA"/>
</dbReference>
<dbReference type="InterPro" id="IPR000477">
    <property type="entry name" value="RT_dom"/>
</dbReference>
<protein>
    <recommendedName>
        <fullName evidence="6">Reverse transcriptase domain-containing protein</fullName>
    </recommendedName>
</protein>